<dbReference type="PROSITE" id="PS51071">
    <property type="entry name" value="HTH_RPIR"/>
    <property type="match status" value="1"/>
</dbReference>
<dbReference type="GO" id="GO:0003677">
    <property type="term" value="F:DNA binding"/>
    <property type="evidence" value="ECO:0007669"/>
    <property type="project" value="UniProtKB-KW"/>
</dbReference>
<evidence type="ECO:0000313" key="2">
    <source>
        <dbReference type="EMBL" id="MBB4437864.1"/>
    </source>
</evidence>
<dbReference type="EMBL" id="JACIHI010000002">
    <property type="protein sequence ID" value="MBB4437864.1"/>
    <property type="molecule type" value="Genomic_DNA"/>
</dbReference>
<accession>A0A7W6UGN4</accession>
<dbReference type="InterPro" id="IPR000281">
    <property type="entry name" value="HTH_RpiR"/>
</dbReference>
<dbReference type="AlphaFoldDB" id="A0A7W6UGN4"/>
<feature type="domain" description="HTH rpiR-type" evidence="1">
    <location>
        <begin position="14"/>
        <end position="90"/>
    </location>
</feature>
<dbReference type="GO" id="GO:0097367">
    <property type="term" value="F:carbohydrate derivative binding"/>
    <property type="evidence" value="ECO:0007669"/>
    <property type="project" value="InterPro"/>
</dbReference>
<proteinExistence type="predicted"/>
<dbReference type="InterPro" id="IPR009057">
    <property type="entry name" value="Homeodomain-like_sf"/>
</dbReference>
<dbReference type="Gene3D" id="1.10.10.10">
    <property type="entry name" value="Winged helix-like DNA-binding domain superfamily/Winged helix DNA-binding domain"/>
    <property type="match status" value="1"/>
</dbReference>
<evidence type="ECO:0000259" key="1">
    <source>
        <dbReference type="PROSITE" id="PS51071"/>
    </source>
</evidence>
<comment type="caution">
    <text evidence="2">The sequence shown here is derived from an EMBL/GenBank/DDBJ whole genome shotgun (WGS) entry which is preliminary data.</text>
</comment>
<reference evidence="2 3" key="1">
    <citation type="submission" date="2020-08" db="EMBL/GenBank/DDBJ databases">
        <title>Genomic Encyclopedia of Type Strains, Phase IV (KMG-V): Genome sequencing to study the core and pangenomes of soil and plant-associated prokaryotes.</title>
        <authorList>
            <person name="Whitman W."/>
        </authorList>
    </citation>
    <scope>NUCLEOTIDE SEQUENCE [LARGE SCALE GENOMIC DNA]</scope>
    <source>
        <strain evidence="2 3">SEMIA 414</strain>
    </source>
</reference>
<dbReference type="Pfam" id="PF01418">
    <property type="entry name" value="HTH_6"/>
    <property type="match status" value="1"/>
</dbReference>
<sequence length="104" mass="11520">MSTEKTIRKPTAIADLKNMIVATGLSLPYQQERVARTALAYPEIVAFGTAQSLADRCGVSPSTVVRVATALGFDNFREFRQVFRQHIREISIRAANPMLTGRPQ</sequence>
<dbReference type="SUPFAM" id="SSF46689">
    <property type="entry name" value="Homeodomain-like"/>
    <property type="match status" value="1"/>
</dbReference>
<organism evidence="2 3">
    <name type="scientific">Rhizobium esperanzae</name>
    <dbReference type="NCBI Taxonomy" id="1967781"/>
    <lineage>
        <taxon>Bacteria</taxon>
        <taxon>Pseudomonadati</taxon>
        <taxon>Pseudomonadota</taxon>
        <taxon>Alphaproteobacteria</taxon>
        <taxon>Hyphomicrobiales</taxon>
        <taxon>Rhizobiaceae</taxon>
        <taxon>Rhizobium/Agrobacterium group</taxon>
        <taxon>Rhizobium</taxon>
    </lineage>
</organism>
<dbReference type="RefSeq" id="WP_184498323.1">
    <property type="nucleotide sequence ID" value="NZ_JACIHI010000002.1"/>
</dbReference>
<evidence type="ECO:0000313" key="3">
    <source>
        <dbReference type="Proteomes" id="UP000533724"/>
    </source>
</evidence>
<dbReference type="PANTHER" id="PTHR30514">
    <property type="entry name" value="GLUCOKINASE"/>
    <property type="match status" value="1"/>
</dbReference>
<gene>
    <name evidence="2" type="ORF">GGE15_001113</name>
</gene>
<protein>
    <submittedName>
        <fullName evidence="2">DNA-binding MurR/RpiR family transcriptional regulator</fullName>
    </submittedName>
</protein>
<dbReference type="InterPro" id="IPR036388">
    <property type="entry name" value="WH-like_DNA-bd_sf"/>
</dbReference>
<dbReference type="Proteomes" id="UP000533724">
    <property type="component" value="Unassembled WGS sequence"/>
</dbReference>
<keyword evidence="2" id="KW-0238">DNA-binding</keyword>
<dbReference type="GO" id="GO:0003700">
    <property type="term" value="F:DNA-binding transcription factor activity"/>
    <property type="evidence" value="ECO:0007669"/>
    <property type="project" value="InterPro"/>
</dbReference>
<dbReference type="InterPro" id="IPR047640">
    <property type="entry name" value="RpiR-like"/>
</dbReference>
<dbReference type="PANTHER" id="PTHR30514:SF18">
    <property type="entry name" value="RPIR-FAMILY TRANSCRIPTIONAL REGULATOR"/>
    <property type="match status" value="1"/>
</dbReference>
<name>A0A7W6UGN4_9HYPH</name>